<dbReference type="SUPFAM" id="SSF55874">
    <property type="entry name" value="ATPase domain of HSP90 chaperone/DNA topoisomerase II/histidine kinase"/>
    <property type="match status" value="1"/>
</dbReference>
<dbReference type="EMBL" id="CP000463">
    <property type="protein sequence ID" value="ABJ06114.1"/>
    <property type="molecule type" value="Genomic_DNA"/>
</dbReference>
<accession>Q07PM0</accession>
<dbReference type="HOGENOM" id="CLU_031370_0_0_5"/>
<dbReference type="eggNOG" id="COG0323">
    <property type="taxonomic scope" value="Bacteria"/>
</dbReference>
<proteinExistence type="predicted"/>
<name>Q07PM0_RHOP5</name>
<evidence type="ECO:0000313" key="1">
    <source>
        <dbReference type="EMBL" id="ABJ06114.1"/>
    </source>
</evidence>
<dbReference type="Pfam" id="PF13589">
    <property type="entry name" value="HATPase_c_3"/>
    <property type="match status" value="1"/>
</dbReference>
<dbReference type="KEGG" id="rpe:RPE_2170"/>
<reference evidence="1" key="1">
    <citation type="submission" date="2006-09" db="EMBL/GenBank/DDBJ databases">
        <title>Complete sequence of Rhodopseudomonas palustris BisA53.</title>
        <authorList>
            <consortium name="US DOE Joint Genome Institute"/>
            <person name="Copeland A."/>
            <person name="Lucas S."/>
            <person name="Lapidus A."/>
            <person name="Barry K."/>
            <person name="Detter J.C."/>
            <person name="Glavina del Rio T."/>
            <person name="Hammon N."/>
            <person name="Israni S."/>
            <person name="Dalin E."/>
            <person name="Tice H."/>
            <person name="Pitluck S."/>
            <person name="Chain P."/>
            <person name="Malfatti S."/>
            <person name="Shin M."/>
            <person name="Vergez L."/>
            <person name="Schmutz J."/>
            <person name="Larimer F."/>
            <person name="Land M."/>
            <person name="Hauser L."/>
            <person name="Pelletier D.A."/>
            <person name="Kyrpides N."/>
            <person name="Kim E."/>
            <person name="Harwood C.S."/>
            <person name="Oda Y."/>
            <person name="Richardson P."/>
        </authorList>
    </citation>
    <scope>NUCLEOTIDE SEQUENCE [LARGE SCALE GENOMIC DNA]</scope>
    <source>
        <strain evidence="1">BisA53</strain>
    </source>
</reference>
<organism evidence="1">
    <name type="scientific">Rhodopseudomonas palustris (strain BisA53)</name>
    <dbReference type="NCBI Taxonomy" id="316055"/>
    <lineage>
        <taxon>Bacteria</taxon>
        <taxon>Pseudomonadati</taxon>
        <taxon>Pseudomonadota</taxon>
        <taxon>Alphaproteobacteria</taxon>
        <taxon>Hyphomicrobiales</taxon>
        <taxon>Nitrobacteraceae</taxon>
        <taxon>Rhodopseudomonas</taxon>
    </lineage>
</organism>
<gene>
    <name evidence="1" type="ordered locus">RPE_2170</name>
</gene>
<dbReference type="InterPro" id="IPR036890">
    <property type="entry name" value="HATPase_C_sf"/>
</dbReference>
<protein>
    <recommendedName>
        <fullName evidence="2">ATP-binding protein</fullName>
    </recommendedName>
</protein>
<dbReference type="STRING" id="316055.RPE_2170"/>
<dbReference type="OrthoDB" id="9813438at2"/>
<dbReference type="Gene3D" id="3.30.565.10">
    <property type="entry name" value="Histidine kinase-like ATPase, C-terminal domain"/>
    <property type="match status" value="1"/>
</dbReference>
<sequence>MLGLRMSKVTAIRRGNTTGSPSDTSIIALDRFIQSTRDSGYKGTVSAIAELVDNSLEASARRIDIHVRKSTAGDDFEVSVLDDGTGMDAGTLTEALRFGGTTRFNSRKGLGRFGMGLPNASLSQAKRVDVFTWQSGESPITSYLDVDQIVSGTLSAIPKPIRHSLPSFAKGKKSGTLVVWTRCDRLDHRRVSTVEKRLHGGLGRIFRHFLWAGTVITLNGKVIEPVDPIFLKTSFGDGSAKRFQETITVEVATDPENPSSSVGQVEILFTELPVAEWHELSNDEKRSRGIANGAGVSVVRGKREVDFGWFFMGAKRRENYDDWWRGEIRFNPDLDDAFGITHTKQQIKPKDYLIEALQPIIEDTAKALNSRVRQKHLTLKTEKTGVEAEKLASRRHDRLRPIPKMKTQSGDTRALADLAGRHARVKEAITDKTPATKYLLVQDEQDNGAFYKPLVTDGVLVAVLNSSHLFFRKFYEPLVGQSGLDPAKASHVINLVLLAATRAEALMNTKDERKTLTKFRKEWSQVLDALLRS</sequence>
<dbReference type="AlphaFoldDB" id="Q07PM0"/>
<evidence type="ECO:0008006" key="2">
    <source>
        <dbReference type="Google" id="ProtNLM"/>
    </source>
</evidence>